<accession>A0A484HKW0</accession>
<feature type="binding site" evidence="7">
    <location>
        <position position="8"/>
    </location>
    <ligand>
        <name>a divalent metal cation</name>
        <dbReference type="ChEBI" id="CHEBI:60240"/>
    </ligand>
</feature>
<evidence type="ECO:0000259" key="9">
    <source>
        <dbReference type="Pfam" id="PF02542"/>
    </source>
</evidence>
<comment type="subunit">
    <text evidence="7">Homotrimer.</text>
</comment>
<dbReference type="UniPathway" id="UPA00056">
    <property type="reaction ID" value="UER00095"/>
</dbReference>
<dbReference type="HAMAP" id="MF_00107">
    <property type="entry name" value="IspF"/>
    <property type="match status" value="1"/>
</dbReference>
<gene>
    <name evidence="7 10" type="primary">ispF</name>
    <name evidence="10" type="ORF">EPICR_60042</name>
</gene>
<evidence type="ECO:0000313" key="10">
    <source>
        <dbReference type="EMBL" id="VEN75055.1"/>
    </source>
</evidence>
<feature type="binding site" evidence="7">
    <location>
        <position position="10"/>
    </location>
    <ligand>
        <name>a divalent metal cation</name>
        <dbReference type="ChEBI" id="CHEBI:60240"/>
    </ligand>
</feature>
<comment type="pathway">
    <text evidence="2 7">Isoprenoid biosynthesis; isopentenyl diphosphate biosynthesis via DXP pathway; isopentenyl diphosphate from 1-deoxy-D-xylulose 5-phosphate: step 4/6.</text>
</comment>
<comment type="function">
    <text evidence="7">Involved in the biosynthesis of isopentenyl diphosphate (IPP) and dimethylallyl diphosphate (DMAPP), two major building blocks of isoprenoid compounds. Catalyzes the conversion of 4-diphosphocytidyl-2-C-methyl-D-erythritol 2-phosphate (CDP-ME2P) to 2-C-methyl-D-erythritol 2,4-cyclodiphosphate (ME-CPP) with a corresponding release of cytidine 5-monophosphate (CMP).</text>
</comment>
<evidence type="ECO:0000256" key="1">
    <source>
        <dbReference type="ARBA" id="ARBA00000200"/>
    </source>
</evidence>
<feature type="site" description="Transition state stabilizer" evidence="7">
    <location>
        <position position="34"/>
    </location>
</feature>
<keyword evidence="6 7" id="KW-0456">Lyase</keyword>
<evidence type="ECO:0000256" key="5">
    <source>
        <dbReference type="ARBA" id="ARBA00023229"/>
    </source>
</evidence>
<evidence type="ECO:0000256" key="8">
    <source>
        <dbReference type="RuleBase" id="RU004395"/>
    </source>
</evidence>
<evidence type="ECO:0000256" key="7">
    <source>
        <dbReference type="HAMAP-Rule" id="MF_00107"/>
    </source>
</evidence>
<evidence type="ECO:0000256" key="2">
    <source>
        <dbReference type="ARBA" id="ARBA00004709"/>
    </source>
</evidence>
<organism evidence="10">
    <name type="scientific">uncultured Desulfobacteraceae bacterium</name>
    <dbReference type="NCBI Taxonomy" id="218296"/>
    <lineage>
        <taxon>Bacteria</taxon>
        <taxon>Pseudomonadati</taxon>
        <taxon>Thermodesulfobacteriota</taxon>
        <taxon>Desulfobacteria</taxon>
        <taxon>Desulfobacterales</taxon>
        <taxon>Desulfobacteraceae</taxon>
        <taxon>environmental samples</taxon>
    </lineage>
</organism>
<comment type="caution">
    <text evidence="7">Lacks conserved residue(s) required for the propagation of feature annotation.</text>
</comment>
<comment type="cofactor">
    <cofactor evidence="7">
        <name>a divalent metal cation</name>
        <dbReference type="ChEBI" id="CHEBI:60240"/>
    </cofactor>
    <text evidence="7">Binds 1 divalent metal cation per subunit.</text>
</comment>
<reference evidence="10" key="1">
    <citation type="submission" date="2019-01" db="EMBL/GenBank/DDBJ databases">
        <authorList>
            <consortium name="Genoscope - CEA"/>
            <person name="William W."/>
        </authorList>
    </citation>
    <scope>NUCLEOTIDE SEQUENCE</scope>
    <source>
        <strain evidence="10">CR-1</strain>
    </source>
</reference>
<dbReference type="GO" id="GO:0019288">
    <property type="term" value="P:isopentenyl diphosphate biosynthetic process, methylerythritol 4-phosphate pathway"/>
    <property type="evidence" value="ECO:0007669"/>
    <property type="project" value="UniProtKB-UniRule"/>
</dbReference>
<feature type="binding site" evidence="7">
    <location>
        <begin position="34"/>
        <end position="35"/>
    </location>
    <ligand>
        <name>4-CDP-2-C-methyl-D-erythritol 2-phosphate</name>
        <dbReference type="ChEBI" id="CHEBI:57919"/>
    </ligand>
</feature>
<dbReference type="EMBL" id="CAACVI010000049">
    <property type="protein sequence ID" value="VEN75055.1"/>
    <property type="molecule type" value="Genomic_DNA"/>
</dbReference>
<feature type="binding site" evidence="7">
    <location>
        <begin position="56"/>
        <end position="58"/>
    </location>
    <ligand>
        <name>4-CDP-2-C-methyl-D-erythritol 2-phosphate</name>
        <dbReference type="ChEBI" id="CHEBI:57919"/>
    </ligand>
</feature>
<name>A0A484HKW0_9BACT</name>
<dbReference type="GO" id="GO:0008685">
    <property type="term" value="F:2-C-methyl-D-erythritol 2,4-cyclodiphosphate synthase activity"/>
    <property type="evidence" value="ECO:0007669"/>
    <property type="project" value="UniProtKB-UniRule"/>
</dbReference>
<dbReference type="CDD" id="cd00554">
    <property type="entry name" value="MECDP_synthase"/>
    <property type="match status" value="1"/>
</dbReference>
<dbReference type="Gene3D" id="3.30.1330.50">
    <property type="entry name" value="2-C-methyl-D-erythritol 2,4-cyclodiphosphate synthase"/>
    <property type="match status" value="1"/>
</dbReference>
<evidence type="ECO:0000256" key="4">
    <source>
        <dbReference type="ARBA" id="ARBA00022723"/>
    </source>
</evidence>
<dbReference type="PANTHER" id="PTHR43181:SF1">
    <property type="entry name" value="2-C-METHYL-D-ERYTHRITOL 2,4-CYCLODIPHOSPHATE SYNTHASE, CHLOROPLASTIC"/>
    <property type="match status" value="1"/>
</dbReference>
<evidence type="ECO:0000256" key="6">
    <source>
        <dbReference type="ARBA" id="ARBA00023239"/>
    </source>
</evidence>
<proteinExistence type="inferred from homology"/>
<dbReference type="PROSITE" id="PS01350">
    <property type="entry name" value="ISPF"/>
    <property type="match status" value="1"/>
</dbReference>
<evidence type="ECO:0000256" key="3">
    <source>
        <dbReference type="ARBA" id="ARBA00012579"/>
    </source>
</evidence>
<dbReference type="InterPro" id="IPR020555">
    <property type="entry name" value="MECDP_synthase_CS"/>
</dbReference>
<dbReference type="Pfam" id="PF02542">
    <property type="entry name" value="YgbB"/>
    <property type="match status" value="1"/>
</dbReference>
<dbReference type="AlphaFoldDB" id="A0A484HKW0"/>
<comment type="catalytic activity">
    <reaction evidence="1 7 8">
        <text>4-CDP-2-C-methyl-D-erythritol 2-phosphate = 2-C-methyl-D-erythritol 2,4-cyclic diphosphate + CMP</text>
        <dbReference type="Rhea" id="RHEA:23864"/>
        <dbReference type="ChEBI" id="CHEBI:57919"/>
        <dbReference type="ChEBI" id="CHEBI:58483"/>
        <dbReference type="ChEBI" id="CHEBI:60377"/>
        <dbReference type="EC" id="4.6.1.12"/>
    </reaction>
</comment>
<dbReference type="InterPro" id="IPR003526">
    <property type="entry name" value="MECDP_synthase"/>
</dbReference>
<dbReference type="EC" id="4.6.1.12" evidence="3 7"/>
<protein>
    <recommendedName>
        <fullName evidence="3 7">2-C-methyl-D-erythritol 2,4-cyclodiphosphate synthase</fullName>
        <shortName evidence="7">MECDP-synthase</shortName>
        <shortName evidence="7">MECPP-synthase</shortName>
        <shortName evidence="7">MECPS</shortName>
        <ecNumber evidence="3 7">4.6.1.12</ecNumber>
    </recommendedName>
</protein>
<dbReference type="InterPro" id="IPR036571">
    <property type="entry name" value="MECDP_synthase_sf"/>
</dbReference>
<feature type="site" description="Transition state stabilizer" evidence="7">
    <location>
        <position position="133"/>
    </location>
</feature>
<dbReference type="PANTHER" id="PTHR43181">
    <property type="entry name" value="2-C-METHYL-D-ERYTHRITOL 2,4-CYCLODIPHOSPHATE SYNTHASE, CHLOROPLASTIC"/>
    <property type="match status" value="1"/>
</dbReference>
<dbReference type="FunFam" id="3.30.1330.50:FF:000003">
    <property type="entry name" value="2-C-methyl-D-erythritol 2,4-cyclodiphosphate synthase"/>
    <property type="match status" value="1"/>
</dbReference>
<feature type="binding site" evidence="7">
    <location>
        <begin position="132"/>
        <end position="135"/>
    </location>
    <ligand>
        <name>4-CDP-2-C-methyl-D-erythritol 2-phosphate</name>
        <dbReference type="ChEBI" id="CHEBI:57919"/>
    </ligand>
</feature>
<dbReference type="GO" id="GO:0016114">
    <property type="term" value="P:terpenoid biosynthetic process"/>
    <property type="evidence" value="ECO:0007669"/>
    <property type="project" value="InterPro"/>
</dbReference>
<feature type="binding site" evidence="7">
    <location>
        <position position="42"/>
    </location>
    <ligand>
        <name>a divalent metal cation</name>
        <dbReference type="ChEBI" id="CHEBI:60240"/>
    </ligand>
</feature>
<keyword evidence="4 7" id="KW-0479">Metal-binding</keyword>
<dbReference type="SUPFAM" id="SSF69765">
    <property type="entry name" value="IpsF-like"/>
    <property type="match status" value="1"/>
</dbReference>
<sequence length="158" mass="16746">MRVGTGYDVHRLVPGRKLILGGVNIPFEKGLLGHSDADALVHSVCDALLGAAGMDDIGAHFPDASSEFKDISSLILLERTAAMIRKKGFSIVNVDATVFAQAPRISPHKSQMREKLSQTLGISSDRVNIKATTSEGLGMIGEGEGIGAMCSVLLEEKD</sequence>
<keyword evidence="5 7" id="KW-0414">Isoprene biosynthesis</keyword>
<comment type="similarity">
    <text evidence="7 8">Belongs to the IspF family.</text>
</comment>
<dbReference type="GO" id="GO:0046872">
    <property type="term" value="F:metal ion binding"/>
    <property type="evidence" value="ECO:0007669"/>
    <property type="project" value="UniProtKB-KW"/>
</dbReference>
<feature type="binding site" evidence="7">
    <location>
        <begin position="8"/>
        <end position="10"/>
    </location>
    <ligand>
        <name>4-CDP-2-C-methyl-D-erythritol 2-phosphate</name>
        <dbReference type="ChEBI" id="CHEBI:57919"/>
    </ligand>
</feature>
<dbReference type="NCBIfam" id="TIGR00151">
    <property type="entry name" value="ispF"/>
    <property type="match status" value="1"/>
</dbReference>
<feature type="domain" description="2-C-methyl-D-erythritol 2,4-cyclodiphosphate synthase" evidence="9">
    <location>
        <begin position="1"/>
        <end position="154"/>
    </location>
</feature>